<name>A0A392MMY0_9FABA</name>
<evidence type="ECO:0000313" key="2">
    <source>
        <dbReference type="EMBL" id="MCH88866.1"/>
    </source>
</evidence>
<feature type="compositionally biased region" description="Acidic residues" evidence="1">
    <location>
        <begin position="322"/>
        <end position="331"/>
    </location>
</feature>
<feature type="non-terminal residue" evidence="2">
    <location>
        <position position="331"/>
    </location>
</feature>
<evidence type="ECO:0000256" key="1">
    <source>
        <dbReference type="SAM" id="MobiDB-lite"/>
    </source>
</evidence>
<protein>
    <submittedName>
        <fullName evidence="2">Uncharacterized protein</fullName>
    </submittedName>
</protein>
<dbReference type="GO" id="GO:0003676">
    <property type="term" value="F:nucleic acid binding"/>
    <property type="evidence" value="ECO:0007669"/>
    <property type="project" value="InterPro"/>
</dbReference>
<dbReference type="InterPro" id="IPR035979">
    <property type="entry name" value="RBD_domain_sf"/>
</dbReference>
<comment type="caution">
    <text evidence="2">The sequence shown here is derived from an EMBL/GenBank/DDBJ whole genome shotgun (WGS) entry which is preliminary data.</text>
</comment>
<dbReference type="PANTHER" id="PTHR34427">
    <property type="entry name" value="DUF4283 DOMAIN PROTEIN"/>
    <property type="match status" value="1"/>
</dbReference>
<dbReference type="Proteomes" id="UP000265520">
    <property type="component" value="Unassembled WGS sequence"/>
</dbReference>
<dbReference type="SUPFAM" id="SSF54928">
    <property type="entry name" value="RNA-binding domain, RBD"/>
    <property type="match status" value="1"/>
</dbReference>
<dbReference type="PANTHER" id="PTHR34427:SF5">
    <property type="entry name" value="DUF4283 DOMAIN-CONTAINING PROTEIN"/>
    <property type="match status" value="1"/>
</dbReference>
<feature type="region of interest" description="Disordered" evidence="1">
    <location>
        <begin position="65"/>
        <end position="84"/>
    </location>
</feature>
<keyword evidence="3" id="KW-1185">Reference proteome</keyword>
<dbReference type="EMBL" id="LXQA010015002">
    <property type="protein sequence ID" value="MCH88866.1"/>
    <property type="molecule type" value="Genomic_DNA"/>
</dbReference>
<evidence type="ECO:0000313" key="3">
    <source>
        <dbReference type="Proteomes" id="UP000265520"/>
    </source>
</evidence>
<sequence>MLNAFQYYGDVIEVVIPAKRERGGRRFGFARFDRVTDAIHLEFELDNIIIGRDKISVNLLRYQHPDDTRRHGDRSEVSNEKGEVWRTEGSKVAQNLVRSKSRFDHQSDRPREENERSYAQAVLNKGKKRQGEGQRRIVFSYEAEKEDMVRLQRSFIGEVLHPTEKEDMVRLQRSFIGEVLHPGMSYNIQNAFHRQGYFGVKVTPLGSNLTLLEGQEEGEVQALMEDAKGWLDQWFKEIRPWSPKDIDVERTVWLRVYGIPTHAWNDSFFAQVVKPWGTFINSDDDSYGPMRILIPQNLGPDGRDVEEKEEDEEEEVRGLTAEPEESERESE</sequence>
<gene>
    <name evidence="2" type="ORF">A2U01_0009759</name>
</gene>
<organism evidence="2 3">
    <name type="scientific">Trifolium medium</name>
    <dbReference type="NCBI Taxonomy" id="97028"/>
    <lineage>
        <taxon>Eukaryota</taxon>
        <taxon>Viridiplantae</taxon>
        <taxon>Streptophyta</taxon>
        <taxon>Embryophyta</taxon>
        <taxon>Tracheophyta</taxon>
        <taxon>Spermatophyta</taxon>
        <taxon>Magnoliopsida</taxon>
        <taxon>eudicotyledons</taxon>
        <taxon>Gunneridae</taxon>
        <taxon>Pentapetalae</taxon>
        <taxon>rosids</taxon>
        <taxon>fabids</taxon>
        <taxon>Fabales</taxon>
        <taxon>Fabaceae</taxon>
        <taxon>Papilionoideae</taxon>
        <taxon>50 kb inversion clade</taxon>
        <taxon>NPAAA clade</taxon>
        <taxon>Hologalegina</taxon>
        <taxon>IRL clade</taxon>
        <taxon>Trifolieae</taxon>
        <taxon>Trifolium</taxon>
    </lineage>
</organism>
<feature type="region of interest" description="Disordered" evidence="1">
    <location>
        <begin position="294"/>
        <end position="331"/>
    </location>
</feature>
<reference evidence="2 3" key="1">
    <citation type="journal article" date="2018" name="Front. Plant Sci.">
        <title>Red Clover (Trifolium pratense) and Zigzag Clover (T. medium) - A Picture of Genomic Similarities and Differences.</title>
        <authorList>
            <person name="Dluhosova J."/>
            <person name="Istvanek J."/>
            <person name="Nedelnik J."/>
            <person name="Repkova J."/>
        </authorList>
    </citation>
    <scope>NUCLEOTIDE SEQUENCE [LARGE SCALE GENOMIC DNA]</scope>
    <source>
        <strain evidence="3">cv. 10/8</strain>
        <tissue evidence="2">Leaf</tissue>
    </source>
</reference>
<proteinExistence type="predicted"/>
<dbReference type="AlphaFoldDB" id="A0A392MMY0"/>
<accession>A0A392MMY0</accession>
<dbReference type="CDD" id="cd00590">
    <property type="entry name" value="RRM_SF"/>
    <property type="match status" value="1"/>
</dbReference>